<gene>
    <name evidence="1" type="ORF">LCI18_005359</name>
</gene>
<name>A0ACD3YZQ0_FUSSC</name>
<dbReference type="Proteomes" id="UP000830768">
    <property type="component" value="Chromosome 4"/>
</dbReference>
<evidence type="ECO:0000313" key="2">
    <source>
        <dbReference type="Proteomes" id="UP000830768"/>
    </source>
</evidence>
<accession>A0ACD3YZQ0</accession>
<keyword evidence="2" id="KW-1185">Reference proteome</keyword>
<reference evidence="1" key="1">
    <citation type="submission" date="2021-11" db="EMBL/GenBank/DDBJ databases">
        <title>Fusarium solani-melongenae Genome sequencing and assembly.</title>
        <authorList>
            <person name="Xie S."/>
            <person name="Huang L."/>
            <person name="Zhang X."/>
        </authorList>
    </citation>
    <scope>NUCLEOTIDE SEQUENCE</scope>
    <source>
        <strain evidence="1">CRI 24-3</strain>
    </source>
</reference>
<organism evidence="1 2">
    <name type="scientific">Fusarium solani subsp. cucurbitae</name>
    <name type="common">Neocosmosporum cucurbitae</name>
    <dbReference type="NCBI Taxonomy" id="2747967"/>
    <lineage>
        <taxon>Eukaryota</taxon>
        <taxon>Fungi</taxon>
        <taxon>Dikarya</taxon>
        <taxon>Ascomycota</taxon>
        <taxon>Pezizomycotina</taxon>
        <taxon>Sordariomycetes</taxon>
        <taxon>Hypocreomycetidae</taxon>
        <taxon>Hypocreales</taxon>
        <taxon>Nectriaceae</taxon>
        <taxon>Fusarium</taxon>
        <taxon>Fusarium solani species complex</taxon>
    </lineage>
</organism>
<protein>
    <submittedName>
        <fullName evidence="1">Uncharacterized protein</fullName>
    </submittedName>
</protein>
<evidence type="ECO:0000313" key="1">
    <source>
        <dbReference type="EMBL" id="UPK94424.1"/>
    </source>
</evidence>
<dbReference type="EMBL" id="CP090033">
    <property type="protein sequence ID" value="UPK94424.1"/>
    <property type="molecule type" value="Genomic_DNA"/>
</dbReference>
<sequence>MASDLSDPTNRRASCDQCRQKKLKCDGEYPECGRCSGMGEPCKYSARLPMGRPKKRKMQHENEAQDSSAPIFSSGVSTATLEKSVSSETISDLEPIAFDPCLQPPSDLTADVVSWGCETNVDPKLLAVETDPGQQTCACLANLYLSLEEVRKADNLPFAARLSLLRDLTANASSIIQCQVCPTKFLWAMQNAQLLNTLIISIAEGYKKIVKSVEDEAQRAQEGNESKLLFIGDGEKYEQTSQNGHASYGQSGFPLSLDPLVWENIAKKAIKAELFGTKHSISPSFITMLQHMEDRQQGWHSGSLPVTSGIGCRLPHQVKDKEPHCVSLVKHTRGMVNQLLTDI</sequence>
<proteinExistence type="predicted"/>